<organism evidence="7">
    <name type="scientific">Timema shepardi</name>
    <name type="common">Walking stick</name>
    <dbReference type="NCBI Taxonomy" id="629360"/>
    <lineage>
        <taxon>Eukaryota</taxon>
        <taxon>Metazoa</taxon>
        <taxon>Ecdysozoa</taxon>
        <taxon>Arthropoda</taxon>
        <taxon>Hexapoda</taxon>
        <taxon>Insecta</taxon>
        <taxon>Pterygota</taxon>
        <taxon>Neoptera</taxon>
        <taxon>Polyneoptera</taxon>
        <taxon>Phasmatodea</taxon>
        <taxon>Timematodea</taxon>
        <taxon>Timematoidea</taxon>
        <taxon>Timematidae</taxon>
        <taxon>Timema</taxon>
    </lineage>
</organism>
<dbReference type="Pfam" id="PF14008">
    <property type="entry name" value="Metallophos_C"/>
    <property type="match status" value="2"/>
</dbReference>
<protein>
    <recommendedName>
        <fullName evidence="3">Purple acid phosphatase</fullName>
        <ecNumber evidence="3">3.1.3.2</ecNumber>
    </recommendedName>
</protein>
<evidence type="ECO:0000259" key="6">
    <source>
        <dbReference type="Pfam" id="PF16656"/>
    </source>
</evidence>
<dbReference type="Pfam" id="PF00149">
    <property type="entry name" value="Metallophos"/>
    <property type="match status" value="2"/>
</dbReference>
<dbReference type="EMBL" id="OC001238">
    <property type="protein sequence ID" value="CAD7259460.1"/>
    <property type="molecule type" value="Genomic_DNA"/>
</dbReference>
<gene>
    <name evidence="7" type="ORF">TSIB3V08_LOCUS3665</name>
</gene>
<feature type="domain" description="Calcineurin-like phosphoesterase" evidence="4">
    <location>
        <begin position="582"/>
        <end position="785"/>
    </location>
</feature>
<evidence type="ECO:0000313" key="7">
    <source>
        <dbReference type="EMBL" id="CAD7259460.1"/>
    </source>
</evidence>
<name>A0A7R9ASB1_TIMSH</name>
<feature type="domain" description="Purple acid phosphatase C-terminal" evidence="5">
    <location>
        <begin position="810"/>
        <end position="864"/>
    </location>
</feature>
<dbReference type="SUPFAM" id="SSF49363">
    <property type="entry name" value="Purple acid phosphatase, N-terminal domain"/>
    <property type="match status" value="1"/>
</dbReference>
<feature type="domain" description="Calcineurin-like phosphoesterase" evidence="4">
    <location>
        <begin position="268"/>
        <end position="471"/>
    </location>
</feature>
<evidence type="ECO:0000259" key="4">
    <source>
        <dbReference type="Pfam" id="PF00149"/>
    </source>
</evidence>
<feature type="domain" description="Purple acid phosphatase C-terminal" evidence="5">
    <location>
        <begin position="496"/>
        <end position="547"/>
    </location>
</feature>
<keyword evidence="2" id="KW-0325">Glycoprotein</keyword>
<dbReference type="CDD" id="cd00839">
    <property type="entry name" value="MPP_PAPs"/>
    <property type="match status" value="2"/>
</dbReference>
<dbReference type="GO" id="GO:0003993">
    <property type="term" value="F:acid phosphatase activity"/>
    <property type="evidence" value="ECO:0007669"/>
    <property type="project" value="UniProtKB-EC"/>
</dbReference>
<dbReference type="Gene3D" id="2.60.40.380">
    <property type="entry name" value="Purple acid phosphatase-like, N-terminal"/>
    <property type="match status" value="1"/>
</dbReference>
<dbReference type="InterPro" id="IPR029052">
    <property type="entry name" value="Metallo-depent_PP-like"/>
</dbReference>
<dbReference type="InterPro" id="IPR008963">
    <property type="entry name" value="Purple_acid_Pase-like_N"/>
</dbReference>
<evidence type="ECO:0000259" key="5">
    <source>
        <dbReference type="Pfam" id="PF14008"/>
    </source>
</evidence>
<dbReference type="Pfam" id="PF16656">
    <property type="entry name" value="Pur_ac_phosph_N"/>
    <property type="match status" value="1"/>
</dbReference>
<dbReference type="PANTHER" id="PTHR45867:SF3">
    <property type="entry name" value="ACID PHOSPHATASE TYPE 7"/>
    <property type="match status" value="1"/>
</dbReference>
<sequence>MKFLVAEYKVLKPPGNTSVRNLANLQQSKHLKDESLVVTGTGISPMASLVLRDSSQLTAFKSYQTKLCIPMLNHMICKNMCLAAVTSESQNLASDNQIKPTLIVCRRRGGFGFETRQVIVECFVAKNIPIQLHSLHANVVVDHLAMGGRYLSSRRGVARLHGRYAVPLNFQVTHKATEMVVTWSTVNDTRPMVEGSWVEYGLDVLNLTANSSYSGTTSFRDQYIHRVKLTDLEPGSVYVYHCGSELGWSTVFWFKTRPEGQSWSPMLAVYGDLGNSYAESLTLLQKEAQRGLYDAFIHAGDFAYDLDSEEGRVGDEFLGQIESIAGYVPYMTCPGNHEQANNFSDYRNRFSMPGNTEGLWYSFDVGPIHFISISTEVYYFLEYGFELLTRQFSWLKEDLKIAILAENRALRPWIIVYGHRPMYCSNENTDDCTSNQTQTRTGFMELLGKGLEDLFYDYGVDLEIWAHEHSYERLWPIYNYQIYNGSLDSPYSNPEAPVHVITGSAGCSEFHDPFKSKQPYWSAFRSADYGYNRLKVFNSTHLYMESVCFYVAAYHCGSEKGWSPVFWFKTRPPGHSWSPALAVYGDLGYHNARSLPHLQNEVQRGFYDAVIHAGDFAYDMNDEEGNVGDKFLRQIESMAGYIPYMTCPGNHEANNNFSDYRNRFSMPGNTEGLWYSFDVGPIHFISISTEVYYFLEYGFELLTRQFNWLKEDLKKATKPSNRALRPWIIVYGHRPMYCSNKNIDDCTMNQTRTRIGTPDIMNDGLEDMFYNHGVDLEIWAHEHSYERLWPIYNYQIYNGSLREPYRNPGAPVHVITGSAGCDEKHDPFKSKQPYWSAFRSVDYGYNRLKVFNSTHLYMEYVSVEHHRVSISRSRCTNTQYRSTGGSDTRS</sequence>
<comment type="similarity">
    <text evidence="3">Belongs to the metallophosphoesterase superfamily. Purple acid phosphatase family.</text>
</comment>
<reference evidence="7" key="1">
    <citation type="submission" date="2020-11" db="EMBL/GenBank/DDBJ databases">
        <authorList>
            <person name="Tran Van P."/>
        </authorList>
    </citation>
    <scope>NUCLEOTIDE SEQUENCE</scope>
</reference>
<dbReference type="SUPFAM" id="SSF56300">
    <property type="entry name" value="Metallo-dependent phosphatases"/>
    <property type="match status" value="2"/>
</dbReference>
<comment type="catalytic activity">
    <reaction evidence="3">
        <text>a phosphate monoester + H2O = an alcohol + phosphate</text>
        <dbReference type="Rhea" id="RHEA:15017"/>
        <dbReference type="ChEBI" id="CHEBI:15377"/>
        <dbReference type="ChEBI" id="CHEBI:30879"/>
        <dbReference type="ChEBI" id="CHEBI:43474"/>
        <dbReference type="ChEBI" id="CHEBI:67140"/>
        <dbReference type="EC" id="3.1.3.2"/>
    </reaction>
</comment>
<dbReference type="InterPro" id="IPR041792">
    <property type="entry name" value="MPP_PAP"/>
</dbReference>
<dbReference type="GO" id="GO:0046872">
    <property type="term" value="F:metal ion binding"/>
    <property type="evidence" value="ECO:0007669"/>
    <property type="project" value="InterPro"/>
</dbReference>
<keyword evidence="1" id="KW-0732">Signal</keyword>
<evidence type="ECO:0000256" key="2">
    <source>
        <dbReference type="ARBA" id="ARBA00023180"/>
    </source>
</evidence>
<evidence type="ECO:0000256" key="1">
    <source>
        <dbReference type="ARBA" id="ARBA00022729"/>
    </source>
</evidence>
<dbReference type="InterPro" id="IPR015914">
    <property type="entry name" value="PAPs_N"/>
</dbReference>
<keyword evidence="3" id="KW-0378">Hydrolase</keyword>
<proteinExistence type="inferred from homology"/>
<dbReference type="EC" id="3.1.3.2" evidence="3"/>
<dbReference type="InterPro" id="IPR025733">
    <property type="entry name" value="PAPs_C"/>
</dbReference>
<dbReference type="InterPro" id="IPR004843">
    <property type="entry name" value="Calcineurin-like_PHP"/>
</dbReference>
<dbReference type="PANTHER" id="PTHR45867">
    <property type="entry name" value="PURPLE ACID PHOSPHATASE"/>
    <property type="match status" value="1"/>
</dbReference>
<accession>A0A7R9ASB1</accession>
<dbReference type="AlphaFoldDB" id="A0A7R9ASB1"/>
<dbReference type="Gene3D" id="3.60.21.10">
    <property type="match status" value="2"/>
</dbReference>
<feature type="domain" description="Purple acid phosphatase N-terminal" evidence="6">
    <location>
        <begin position="171"/>
        <end position="256"/>
    </location>
</feature>
<evidence type="ECO:0000256" key="3">
    <source>
        <dbReference type="RuleBase" id="RU361203"/>
    </source>
</evidence>